<comment type="caution">
    <text evidence="3">Lacks conserved residue(s) required for the propagation of feature annotation.</text>
</comment>
<dbReference type="SUPFAM" id="SSF52972">
    <property type="entry name" value="ITPase-like"/>
    <property type="match status" value="2"/>
</dbReference>
<dbReference type="PANTHER" id="PTHR43213:SF5">
    <property type="entry name" value="BIFUNCTIONAL DTTP_UTP PYROPHOSPHATASE_METHYLTRANSFERASE PROTEIN-RELATED"/>
    <property type="match status" value="1"/>
</dbReference>
<dbReference type="Pfam" id="PF02545">
    <property type="entry name" value="Maf"/>
    <property type="match status" value="2"/>
</dbReference>
<evidence type="ECO:0000313" key="5">
    <source>
        <dbReference type="Proteomes" id="UP000220922"/>
    </source>
</evidence>
<evidence type="ECO:0000256" key="1">
    <source>
        <dbReference type="ARBA" id="ARBA00001968"/>
    </source>
</evidence>
<protein>
    <recommendedName>
        <fullName evidence="3">dTTP/UTP pyrophosphatase</fullName>
        <shortName evidence="3">dTTPase/UTPase</shortName>
        <ecNumber evidence="3">3.6.1.9</ecNumber>
    </recommendedName>
    <alternativeName>
        <fullName evidence="3">Nucleoside triphosphate pyrophosphatase</fullName>
    </alternativeName>
    <alternativeName>
        <fullName evidence="3">Nucleotide pyrophosphatase</fullName>
        <shortName evidence="3">Nucleotide PPase</shortName>
    </alternativeName>
</protein>
<dbReference type="HAMAP" id="MF_00528">
    <property type="entry name" value="Maf"/>
    <property type="match status" value="1"/>
</dbReference>
<comment type="similarity">
    <text evidence="3">Belongs to the Maf family. YhdE subfamily.</text>
</comment>
<keyword evidence="5" id="KW-1185">Reference proteome</keyword>
<comment type="catalytic activity">
    <reaction evidence="3">
        <text>dTTP + H2O = dTMP + diphosphate + H(+)</text>
        <dbReference type="Rhea" id="RHEA:28534"/>
        <dbReference type="ChEBI" id="CHEBI:15377"/>
        <dbReference type="ChEBI" id="CHEBI:15378"/>
        <dbReference type="ChEBI" id="CHEBI:33019"/>
        <dbReference type="ChEBI" id="CHEBI:37568"/>
        <dbReference type="ChEBI" id="CHEBI:63528"/>
        <dbReference type="EC" id="3.6.1.9"/>
    </reaction>
</comment>
<dbReference type="GO" id="GO:0005737">
    <property type="term" value="C:cytoplasm"/>
    <property type="evidence" value="ECO:0007669"/>
    <property type="project" value="UniProtKB-SubCell"/>
</dbReference>
<dbReference type="GO" id="GO:0036221">
    <property type="term" value="F:UTP diphosphatase activity"/>
    <property type="evidence" value="ECO:0007669"/>
    <property type="project" value="RHEA"/>
</dbReference>
<keyword evidence="3" id="KW-0546">Nucleotide metabolism</keyword>
<organism evidence="4 5">
    <name type="scientific">Candidatus Chloroploca asiatica</name>
    <dbReference type="NCBI Taxonomy" id="1506545"/>
    <lineage>
        <taxon>Bacteria</taxon>
        <taxon>Bacillati</taxon>
        <taxon>Chloroflexota</taxon>
        <taxon>Chloroflexia</taxon>
        <taxon>Chloroflexales</taxon>
        <taxon>Chloroflexineae</taxon>
        <taxon>Oscillochloridaceae</taxon>
        <taxon>Candidatus Chloroploca</taxon>
    </lineage>
</organism>
<dbReference type="GO" id="GO:0009117">
    <property type="term" value="P:nucleotide metabolic process"/>
    <property type="evidence" value="ECO:0007669"/>
    <property type="project" value="UniProtKB-KW"/>
</dbReference>
<sequence length="263" mass="28157">MLGSASPRRHELLATLGATFTVMTTDAEEAETDVPSEVLGALPTAEMPLRYHPTLLAWRKAHAVATHALDAVVLGADTVVVIDGEVLNKPRDDAEAHLMLRRLSGRTHRVYTGLCVAGAFASATPPESDLTTLYEALPEPIWLPLHHEAPHAVLATAARRPFWLDIEMSEVVFAPLTEAQITAYVATGEPRDKAGAYGLQGMGGQLIQAVYGSYTAVVGFPLAAVVRLLRGAGVTGLADATASYYAWLAHQQKEPLPWPPTLP</sequence>
<comment type="caution">
    <text evidence="4">The sequence shown here is derived from an EMBL/GenBank/DDBJ whole genome shotgun (WGS) entry which is preliminary data.</text>
</comment>
<feature type="active site" description="Proton acceptor" evidence="3">
    <location>
        <position position="77"/>
    </location>
</feature>
<comment type="catalytic activity">
    <reaction evidence="3">
        <text>UTP + H2O = UMP + diphosphate + H(+)</text>
        <dbReference type="Rhea" id="RHEA:29395"/>
        <dbReference type="ChEBI" id="CHEBI:15377"/>
        <dbReference type="ChEBI" id="CHEBI:15378"/>
        <dbReference type="ChEBI" id="CHEBI:33019"/>
        <dbReference type="ChEBI" id="CHEBI:46398"/>
        <dbReference type="ChEBI" id="CHEBI:57865"/>
        <dbReference type="EC" id="3.6.1.9"/>
    </reaction>
</comment>
<feature type="site" description="Important for substrate specificity" evidence="3">
    <location>
        <position position="200"/>
    </location>
</feature>
<dbReference type="CDD" id="cd00555">
    <property type="entry name" value="Maf"/>
    <property type="match status" value="1"/>
</dbReference>
<keyword evidence="3" id="KW-0963">Cytoplasm</keyword>
<dbReference type="OrthoDB" id="9807767at2"/>
<reference evidence="4 5" key="1">
    <citation type="submission" date="2016-05" db="EMBL/GenBank/DDBJ databases">
        <authorList>
            <person name="Lavstsen T."/>
            <person name="Jespersen J.S."/>
        </authorList>
    </citation>
    <scope>NUCLEOTIDE SEQUENCE [LARGE SCALE GENOMIC DNA]</scope>
    <source>
        <strain evidence="4 5">B7-9</strain>
    </source>
</reference>
<feature type="site" description="Important for substrate specificity" evidence="3">
    <location>
        <position position="8"/>
    </location>
</feature>
<dbReference type="AlphaFoldDB" id="A0A2H3L5M9"/>
<comment type="cofactor">
    <cofactor evidence="1 3">
        <name>a divalent metal cation</name>
        <dbReference type="ChEBI" id="CHEBI:60240"/>
    </cofactor>
</comment>
<proteinExistence type="inferred from homology"/>
<keyword evidence="2 3" id="KW-0378">Hydrolase</keyword>
<dbReference type="Gene3D" id="3.90.950.10">
    <property type="match status" value="1"/>
</dbReference>
<gene>
    <name evidence="4" type="ORF">A9Q02_17920</name>
</gene>
<dbReference type="InterPro" id="IPR003697">
    <property type="entry name" value="Maf-like"/>
</dbReference>
<comment type="function">
    <text evidence="3">Nucleoside triphosphate pyrophosphatase that hydrolyzes dTTP and UTP. May have a dual role in cell division arrest and in preventing the incorporation of modified nucleotides into cellular nucleic acids.</text>
</comment>
<dbReference type="PANTHER" id="PTHR43213">
    <property type="entry name" value="BIFUNCTIONAL DTTP/UTP PYROPHOSPHATASE/METHYLTRANSFERASE PROTEIN-RELATED"/>
    <property type="match status" value="1"/>
</dbReference>
<dbReference type="GO" id="GO:0036218">
    <property type="term" value="F:dTTP diphosphatase activity"/>
    <property type="evidence" value="ECO:0007669"/>
    <property type="project" value="RHEA"/>
</dbReference>
<dbReference type="EC" id="3.6.1.9" evidence="3"/>
<evidence type="ECO:0000256" key="3">
    <source>
        <dbReference type="HAMAP-Rule" id="MF_00528"/>
    </source>
</evidence>
<dbReference type="EMBL" id="LYXE01000129">
    <property type="protein sequence ID" value="PDV97550.1"/>
    <property type="molecule type" value="Genomic_DNA"/>
</dbReference>
<evidence type="ECO:0000313" key="4">
    <source>
        <dbReference type="EMBL" id="PDV97550.1"/>
    </source>
</evidence>
<dbReference type="Proteomes" id="UP000220922">
    <property type="component" value="Unassembled WGS sequence"/>
</dbReference>
<dbReference type="InterPro" id="IPR029001">
    <property type="entry name" value="ITPase-like_fam"/>
</dbReference>
<comment type="subcellular location">
    <subcellularLocation>
        <location evidence="3">Cytoplasm</location>
    </subcellularLocation>
</comment>
<evidence type="ECO:0000256" key="2">
    <source>
        <dbReference type="ARBA" id="ARBA00022801"/>
    </source>
</evidence>
<feature type="site" description="Important for substrate specificity" evidence="3">
    <location>
        <position position="78"/>
    </location>
</feature>
<name>A0A2H3L5M9_9CHLR</name>
<accession>A0A2H3L5M9</accession>